<dbReference type="GO" id="GO:0016787">
    <property type="term" value="F:hydrolase activity"/>
    <property type="evidence" value="ECO:0007669"/>
    <property type="project" value="UniProtKB-KW"/>
</dbReference>
<accession>A0A0P7B7H5</accession>
<comment type="caution">
    <text evidence="5">The sequence shown here is derived from an EMBL/GenBank/DDBJ whole genome shotgun (WGS) entry which is preliminary data.</text>
</comment>
<keyword evidence="2" id="KW-0378">Hydrolase</keyword>
<keyword evidence="3" id="KW-0732">Signal</keyword>
<dbReference type="EMBL" id="LKCW01000150">
    <property type="protein sequence ID" value="KPM37887.1"/>
    <property type="molecule type" value="Genomic_DNA"/>
</dbReference>
<dbReference type="InterPro" id="IPR029055">
    <property type="entry name" value="Ntn_hydrolases_N"/>
</dbReference>
<dbReference type="PANTHER" id="PTHR35527:SF2">
    <property type="entry name" value="HYDROLASE"/>
    <property type="match status" value="1"/>
</dbReference>
<dbReference type="PANTHER" id="PTHR35527">
    <property type="entry name" value="CHOLOYLGLYCINE HYDROLASE"/>
    <property type="match status" value="1"/>
</dbReference>
<dbReference type="OrthoDB" id="63199at2759"/>
<proteinExistence type="inferred from homology"/>
<keyword evidence="6" id="KW-1185">Reference proteome</keyword>
<feature type="chain" id="PRO_5006135483" description="Choloylglycine hydrolase/NAAA C-terminal domain-containing protein" evidence="3">
    <location>
        <begin position="25"/>
        <end position="352"/>
    </location>
</feature>
<reference evidence="5 6" key="1">
    <citation type="submission" date="2015-09" db="EMBL/GenBank/DDBJ databases">
        <title>Draft genome of a European isolate of the apple canker pathogen Neonectria ditissima.</title>
        <authorList>
            <person name="Gomez-Cortecero A."/>
            <person name="Harrison R.J."/>
            <person name="Armitage A.D."/>
        </authorList>
    </citation>
    <scope>NUCLEOTIDE SEQUENCE [LARGE SCALE GENOMIC DNA]</scope>
    <source>
        <strain evidence="5 6">R09/05</strain>
    </source>
</reference>
<evidence type="ECO:0000313" key="6">
    <source>
        <dbReference type="Proteomes" id="UP000050424"/>
    </source>
</evidence>
<dbReference type="SUPFAM" id="SSF56235">
    <property type="entry name" value="N-terminal nucleophile aminohydrolases (Ntn hydrolases)"/>
    <property type="match status" value="1"/>
</dbReference>
<sequence>MHSSSSSSLLLLLIAASLIASAAACSRVVTTDDDTGRTTVGRSLDFAAPNTTIWAFPAGLRRFGGVSGNPFTWTSRFGSVSAVVLQKLYSEGLNSEGLAASALYGRASGYGPRDQARPALFVGLWLQYFLDSFASVADAEAEYCAGDDREEFQVRSRSVLEGVPTSVRLALSDPTGDNLVLEFVHGKLVCHHSPNHTVVTDEPSFARQIALEKRWAHISNTSLPGTCQPSDRFVRLSHYNREIPPAEDSETAISNTAGMIRAVSTPMTQDDAAAGVWPTMWRMFTDTLDKVVFYESATSPATFWYDVGKLNLTKGAEVTTLDLDNVPWRERIGDMTDHFEPVPENECIWTVC</sequence>
<feature type="signal peptide" evidence="3">
    <location>
        <begin position="1"/>
        <end position="24"/>
    </location>
</feature>
<organism evidence="5 6">
    <name type="scientific">Neonectria ditissima</name>
    <dbReference type="NCBI Taxonomy" id="78410"/>
    <lineage>
        <taxon>Eukaryota</taxon>
        <taxon>Fungi</taxon>
        <taxon>Dikarya</taxon>
        <taxon>Ascomycota</taxon>
        <taxon>Pezizomycotina</taxon>
        <taxon>Sordariomycetes</taxon>
        <taxon>Hypocreomycetidae</taxon>
        <taxon>Hypocreales</taxon>
        <taxon>Nectriaceae</taxon>
        <taxon>Neonectria</taxon>
    </lineage>
</organism>
<comment type="similarity">
    <text evidence="1">Belongs to the peptidase C59 family.</text>
</comment>
<feature type="domain" description="Choloylglycine hydrolase/NAAA C-terminal" evidence="4">
    <location>
        <begin position="25"/>
        <end position="313"/>
    </location>
</feature>
<protein>
    <recommendedName>
        <fullName evidence="4">Choloylglycine hydrolase/NAAA C-terminal domain-containing protein</fullName>
    </recommendedName>
</protein>
<evidence type="ECO:0000256" key="1">
    <source>
        <dbReference type="ARBA" id="ARBA00006625"/>
    </source>
</evidence>
<evidence type="ECO:0000313" key="5">
    <source>
        <dbReference type="EMBL" id="KPM37887.1"/>
    </source>
</evidence>
<evidence type="ECO:0000256" key="3">
    <source>
        <dbReference type="SAM" id="SignalP"/>
    </source>
</evidence>
<dbReference type="AlphaFoldDB" id="A0A0P7B7H5"/>
<dbReference type="Pfam" id="PF02275">
    <property type="entry name" value="CBAH"/>
    <property type="match status" value="1"/>
</dbReference>
<gene>
    <name evidence="5" type="ORF">AK830_g8686</name>
</gene>
<dbReference type="InterPro" id="IPR029132">
    <property type="entry name" value="CBAH/NAAA_C"/>
</dbReference>
<evidence type="ECO:0000256" key="2">
    <source>
        <dbReference type="ARBA" id="ARBA00022801"/>
    </source>
</evidence>
<dbReference type="Proteomes" id="UP000050424">
    <property type="component" value="Unassembled WGS sequence"/>
</dbReference>
<dbReference type="InterPro" id="IPR052193">
    <property type="entry name" value="Peptidase_C59"/>
</dbReference>
<evidence type="ECO:0000259" key="4">
    <source>
        <dbReference type="Pfam" id="PF02275"/>
    </source>
</evidence>
<dbReference type="Gene3D" id="3.60.60.10">
    <property type="entry name" value="Penicillin V Acylase, Chain A"/>
    <property type="match status" value="1"/>
</dbReference>
<name>A0A0P7B7H5_9HYPO</name>